<evidence type="ECO:0000256" key="5">
    <source>
        <dbReference type="RuleBase" id="RU003887"/>
    </source>
</evidence>
<dbReference type="InterPro" id="IPR020103">
    <property type="entry name" value="PsdUridine_synth_cat_dom_sf"/>
</dbReference>
<dbReference type="Pfam" id="PF00849">
    <property type="entry name" value="PseudoU_synth_2"/>
    <property type="match status" value="1"/>
</dbReference>
<dbReference type="InterPro" id="IPR042092">
    <property type="entry name" value="PsdUridine_s_RsuA/RluB/E/F_cat"/>
</dbReference>
<evidence type="ECO:0000256" key="4">
    <source>
        <dbReference type="PROSITE-ProRule" id="PRU00182"/>
    </source>
</evidence>
<feature type="domain" description="Pseudouridine synthase RsuA/RluA-like" evidence="6">
    <location>
        <begin position="61"/>
        <end position="194"/>
    </location>
</feature>
<dbReference type="RefSeq" id="WP_071861738.1">
    <property type="nucleotide sequence ID" value="NZ_JBHLVS010000031.1"/>
</dbReference>
<dbReference type="Gene3D" id="3.10.290.10">
    <property type="entry name" value="RNA-binding S4 domain"/>
    <property type="match status" value="1"/>
</dbReference>
<dbReference type="InterPro" id="IPR000748">
    <property type="entry name" value="PsdUridine_synth_RsuA/RluB/E/F"/>
</dbReference>
<dbReference type="EC" id="5.4.99.-" evidence="5"/>
<evidence type="ECO:0000313" key="8">
    <source>
        <dbReference type="Proteomes" id="UP000183700"/>
    </source>
</evidence>
<dbReference type="STRING" id="319970.RV00_GL001884"/>
<evidence type="ECO:0000259" key="6">
    <source>
        <dbReference type="Pfam" id="PF00849"/>
    </source>
</evidence>
<evidence type="ECO:0000256" key="1">
    <source>
        <dbReference type="ARBA" id="ARBA00008348"/>
    </source>
</evidence>
<dbReference type="GO" id="GO:0140098">
    <property type="term" value="F:catalytic activity, acting on RNA"/>
    <property type="evidence" value="ECO:0007669"/>
    <property type="project" value="UniProtKB-ARBA"/>
</dbReference>
<sequence>MRLDKLIEEQLHTSRKEMKRLFLSRKVLIDDQLEMNPQLNVDSRLHKIEVAGQPLQTKHVYYLLNKPAGVVTAKKDARFQTATELVTKHERPADLYPVGRLDRDTTGLLLLTDNGQLGYALLQPGSKVEKTYLATVNEKVTAEDVAAFAQGIVFHGGIVCQPAKLEVLSVGANESRVRLTIQEGKFHQVKKMFLACGKKVTALSRVAMGPLRLPPELLAGEYRGLTESELQQLKKYFR</sequence>
<keyword evidence="8" id="KW-1185">Reference proteome</keyword>
<keyword evidence="2 4" id="KW-0694">RNA-binding</keyword>
<dbReference type="InterPro" id="IPR020094">
    <property type="entry name" value="TruA/RsuA/RluB/E/F_N"/>
</dbReference>
<protein>
    <recommendedName>
        <fullName evidence="5">Pseudouridine synthase</fullName>
        <ecNumber evidence="5">5.4.99.-</ecNumber>
    </recommendedName>
</protein>
<name>A0A1L8SWV5_9ENTE</name>
<dbReference type="CDD" id="cd02553">
    <property type="entry name" value="PseudoU_synth_RsuA"/>
    <property type="match status" value="1"/>
</dbReference>
<dbReference type="GO" id="GO:0001522">
    <property type="term" value="P:pseudouridine synthesis"/>
    <property type="evidence" value="ECO:0007669"/>
    <property type="project" value="InterPro"/>
</dbReference>
<comment type="caution">
    <text evidence="7">The sequence shown here is derived from an EMBL/GenBank/DDBJ whole genome shotgun (WGS) entry which is preliminary data.</text>
</comment>
<dbReference type="InterPro" id="IPR036986">
    <property type="entry name" value="S4_RNA-bd_sf"/>
</dbReference>
<reference evidence="7 8" key="1">
    <citation type="submission" date="2014-12" db="EMBL/GenBank/DDBJ databases">
        <title>Draft genome sequences of 29 type strains of Enterococci.</title>
        <authorList>
            <person name="Zhong Z."/>
            <person name="Sun Z."/>
            <person name="Liu W."/>
            <person name="Zhang W."/>
            <person name="Zhang H."/>
        </authorList>
    </citation>
    <scope>NUCLEOTIDE SEQUENCE [LARGE SCALE GENOMIC DNA]</scope>
    <source>
        <strain evidence="7 8">DSM 22802</strain>
    </source>
</reference>
<dbReference type="NCBIfam" id="TIGR00093">
    <property type="entry name" value="pseudouridine synthase"/>
    <property type="match status" value="1"/>
</dbReference>
<keyword evidence="3 5" id="KW-0413">Isomerase</keyword>
<dbReference type="Gene3D" id="3.30.70.580">
    <property type="entry name" value="Pseudouridine synthase I, catalytic domain, N-terminal subdomain"/>
    <property type="match status" value="1"/>
</dbReference>
<accession>A0A1L8SWV5</accession>
<dbReference type="Proteomes" id="UP000183700">
    <property type="component" value="Unassembled WGS sequence"/>
</dbReference>
<proteinExistence type="inferred from homology"/>
<dbReference type="EMBL" id="JXKM01000003">
    <property type="protein sequence ID" value="OJG36525.1"/>
    <property type="molecule type" value="Genomic_DNA"/>
</dbReference>
<dbReference type="PANTHER" id="PTHR47683:SF4">
    <property type="entry name" value="PSEUDOURIDINE SYNTHASE"/>
    <property type="match status" value="1"/>
</dbReference>
<dbReference type="GO" id="GO:0003723">
    <property type="term" value="F:RNA binding"/>
    <property type="evidence" value="ECO:0007669"/>
    <property type="project" value="UniProtKB-KW"/>
</dbReference>
<evidence type="ECO:0000256" key="3">
    <source>
        <dbReference type="ARBA" id="ARBA00023235"/>
    </source>
</evidence>
<comment type="similarity">
    <text evidence="1 5">Belongs to the pseudouridine synthase RsuA family.</text>
</comment>
<dbReference type="Gene3D" id="3.30.70.1560">
    <property type="entry name" value="Alpha-L RNA-binding motif"/>
    <property type="match status" value="1"/>
</dbReference>
<dbReference type="GO" id="GO:0005829">
    <property type="term" value="C:cytosol"/>
    <property type="evidence" value="ECO:0007669"/>
    <property type="project" value="UniProtKB-ARBA"/>
</dbReference>
<dbReference type="PANTHER" id="PTHR47683">
    <property type="entry name" value="PSEUDOURIDINE SYNTHASE FAMILY PROTEIN-RELATED"/>
    <property type="match status" value="1"/>
</dbReference>
<dbReference type="AlphaFoldDB" id="A0A1L8SWV5"/>
<evidence type="ECO:0000313" key="7">
    <source>
        <dbReference type="EMBL" id="OJG36525.1"/>
    </source>
</evidence>
<evidence type="ECO:0000256" key="2">
    <source>
        <dbReference type="ARBA" id="ARBA00022884"/>
    </source>
</evidence>
<dbReference type="PROSITE" id="PS01149">
    <property type="entry name" value="PSI_RSU"/>
    <property type="match status" value="1"/>
</dbReference>
<dbReference type="OrthoDB" id="9807213at2"/>
<organism evidence="7 8">
    <name type="scientific">Enterococcus devriesei</name>
    <dbReference type="NCBI Taxonomy" id="319970"/>
    <lineage>
        <taxon>Bacteria</taxon>
        <taxon>Bacillati</taxon>
        <taxon>Bacillota</taxon>
        <taxon>Bacilli</taxon>
        <taxon>Lactobacillales</taxon>
        <taxon>Enterococcaceae</taxon>
        <taxon>Enterococcus</taxon>
    </lineage>
</organism>
<dbReference type="InterPro" id="IPR018496">
    <property type="entry name" value="PsdUridine_synth_RsuA/RluB_CS"/>
</dbReference>
<dbReference type="PROSITE" id="PS50889">
    <property type="entry name" value="S4"/>
    <property type="match status" value="1"/>
</dbReference>
<dbReference type="InterPro" id="IPR006145">
    <property type="entry name" value="PsdUridine_synth_RsuA/RluA"/>
</dbReference>
<dbReference type="FunFam" id="3.30.70.1560:FF:000001">
    <property type="entry name" value="Pseudouridine synthase"/>
    <property type="match status" value="1"/>
</dbReference>
<dbReference type="GO" id="GO:0009982">
    <property type="term" value="F:pseudouridine synthase activity"/>
    <property type="evidence" value="ECO:0007669"/>
    <property type="project" value="InterPro"/>
</dbReference>
<gene>
    <name evidence="7" type="ORF">RV00_GL001884</name>
</gene>
<dbReference type="SUPFAM" id="SSF55174">
    <property type="entry name" value="Alpha-L RNA-binding motif"/>
    <property type="match status" value="1"/>
</dbReference>
<dbReference type="GO" id="GO:0006364">
    <property type="term" value="P:rRNA processing"/>
    <property type="evidence" value="ECO:0007669"/>
    <property type="project" value="UniProtKB-ARBA"/>
</dbReference>
<dbReference type="SUPFAM" id="SSF55120">
    <property type="entry name" value="Pseudouridine synthase"/>
    <property type="match status" value="1"/>
</dbReference>
<dbReference type="InterPro" id="IPR050343">
    <property type="entry name" value="RsuA_PseudoU_synthase"/>
</dbReference>